<evidence type="ECO:0000313" key="3">
    <source>
        <dbReference type="Proteomes" id="UP000320333"/>
    </source>
</evidence>
<comment type="caution">
    <text evidence="2">The sequence shown here is derived from an EMBL/GenBank/DDBJ whole genome shotgun (WGS) entry which is preliminary data.</text>
</comment>
<gene>
    <name evidence="2" type="ORF">CcCBS67573_g10534</name>
</gene>
<dbReference type="Proteomes" id="UP000320333">
    <property type="component" value="Unassembled WGS sequence"/>
</dbReference>
<accession>A0A507CSF8</accession>
<protein>
    <submittedName>
        <fullName evidence="2">Uncharacterized protein</fullName>
    </submittedName>
</protein>
<keyword evidence="3" id="KW-1185">Reference proteome</keyword>
<evidence type="ECO:0000256" key="1">
    <source>
        <dbReference type="SAM" id="MobiDB-lite"/>
    </source>
</evidence>
<name>A0A507CSF8_9FUNG</name>
<proteinExistence type="predicted"/>
<organism evidence="2 3">
    <name type="scientific">Chytriomyces confervae</name>
    <dbReference type="NCBI Taxonomy" id="246404"/>
    <lineage>
        <taxon>Eukaryota</taxon>
        <taxon>Fungi</taxon>
        <taxon>Fungi incertae sedis</taxon>
        <taxon>Chytridiomycota</taxon>
        <taxon>Chytridiomycota incertae sedis</taxon>
        <taxon>Chytridiomycetes</taxon>
        <taxon>Chytridiales</taxon>
        <taxon>Chytriomycetaceae</taxon>
        <taxon>Chytriomyces</taxon>
    </lineage>
</organism>
<reference evidence="2 3" key="1">
    <citation type="journal article" date="2019" name="Sci. Rep.">
        <title>Comparative genomics of chytrid fungi reveal insights into the obligate biotrophic and pathogenic lifestyle of Synchytrium endobioticum.</title>
        <authorList>
            <person name="van de Vossenberg B.T.L.H."/>
            <person name="Warris S."/>
            <person name="Nguyen H.D.T."/>
            <person name="van Gent-Pelzer M.P.E."/>
            <person name="Joly D.L."/>
            <person name="van de Geest H.C."/>
            <person name="Bonants P.J.M."/>
            <person name="Smith D.S."/>
            <person name="Levesque C.A."/>
            <person name="van der Lee T.A.J."/>
        </authorList>
    </citation>
    <scope>NUCLEOTIDE SEQUENCE [LARGE SCALE GENOMIC DNA]</scope>
    <source>
        <strain evidence="2 3">CBS 675.73</strain>
    </source>
</reference>
<dbReference type="AlphaFoldDB" id="A0A507CSF8"/>
<sequence length="92" mass="10424">MGVSIIMPRKSPHQTLIEGINQCLLFDALDNDDESSSDSDFESSSESDESSTEELLDLMHLVQSSRTIEDCQRIPKTVAMRNHIFEMADKEF</sequence>
<evidence type="ECO:0000313" key="2">
    <source>
        <dbReference type="EMBL" id="TPX42079.1"/>
    </source>
</evidence>
<dbReference type="EMBL" id="QEAP01001669">
    <property type="protein sequence ID" value="TPX42079.1"/>
    <property type="molecule type" value="Genomic_DNA"/>
</dbReference>
<feature type="region of interest" description="Disordered" evidence="1">
    <location>
        <begin position="31"/>
        <end position="53"/>
    </location>
</feature>